<dbReference type="EMBL" id="BQNB010017465">
    <property type="protein sequence ID" value="GJT63488.1"/>
    <property type="molecule type" value="Genomic_DNA"/>
</dbReference>
<comment type="similarity">
    <text evidence="1">Belongs to the eukaryotic mitochondrial porin (TC 1.B.8.1) family.</text>
</comment>
<evidence type="ECO:0000313" key="3">
    <source>
        <dbReference type="Proteomes" id="UP001151760"/>
    </source>
</evidence>
<feature type="non-terminal residue" evidence="2">
    <location>
        <position position="291"/>
    </location>
</feature>
<dbReference type="InterPro" id="IPR027246">
    <property type="entry name" value="Porin_Euk/Tom40"/>
</dbReference>
<protein>
    <submittedName>
        <fullName evidence="2">Mitochondrial outer membrane protein porin of 36 kDa</fullName>
    </submittedName>
</protein>
<dbReference type="InterPro" id="IPR023614">
    <property type="entry name" value="Porin_dom_sf"/>
</dbReference>
<keyword evidence="3" id="KW-1185">Reference proteome</keyword>
<proteinExistence type="inferred from homology"/>
<dbReference type="Gene3D" id="2.40.160.10">
    <property type="entry name" value="Porin"/>
    <property type="match status" value="1"/>
</dbReference>
<dbReference type="Proteomes" id="UP001151760">
    <property type="component" value="Unassembled WGS sequence"/>
</dbReference>
<reference evidence="2" key="1">
    <citation type="journal article" date="2022" name="Int. J. Mol. Sci.">
        <title>Draft Genome of Tanacetum Coccineum: Genomic Comparison of Closely Related Tanacetum-Family Plants.</title>
        <authorList>
            <person name="Yamashiro T."/>
            <person name="Shiraishi A."/>
            <person name="Nakayama K."/>
            <person name="Satake H."/>
        </authorList>
    </citation>
    <scope>NUCLEOTIDE SEQUENCE</scope>
</reference>
<dbReference type="PANTHER" id="PTHR11743:SF70">
    <property type="entry name" value="GH26960P-RELATED"/>
    <property type="match status" value="1"/>
</dbReference>
<dbReference type="InterPro" id="IPR001925">
    <property type="entry name" value="Porin_Euk"/>
</dbReference>
<organism evidence="2 3">
    <name type="scientific">Tanacetum coccineum</name>
    <dbReference type="NCBI Taxonomy" id="301880"/>
    <lineage>
        <taxon>Eukaryota</taxon>
        <taxon>Viridiplantae</taxon>
        <taxon>Streptophyta</taxon>
        <taxon>Embryophyta</taxon>
        <taxon>Tracheophyta</taxon>
        <taxon>Spermatophyta</taxon>
        <taxon>Magnoliopsida</taxon>
        <taxon>eudicotyledons</taxon>
        <taxon>Gunneridae</taxon>
        <taxon>Pentapetalae</taxon>
        <taxon>asterids</taxon>
        <taxon>campanulids</taxon>
        <taxon>Asterales</taxon>
        <taxon>Asteraceae</taxon>
        <taxon>Asteroideae</taxon>
        <taxon>Anthemideae</taxon>
        <taxon>Anthemidinae</taxon>
        <taxon>Tanacetum</taxon>
    </lineage>
</organism>
<evidence type="ECO:0000313" key="2">
    <source>
        <dbReference type="EMBL" id="GJT63488.1"/>
    </source>
</evidence>
<sequence length="291" mass="32552">MVNDTTHVHNSKPGTYREWMRLLYVMDATPGQSTTQNLGMASAQIEDILLKVIKSTRVKDKVALGTDFSFNATSGNFTKYNAALSFSTTDLIACLILIDKAYTFAASYYHTVSPLTNTAVGVELAGKASEQEHMDYLHHPNFVAFYRVVLDGLGGSVATYKHTLDLPKTTFGMRANSSIREPELQKLWDENQVFKKVAENITGSDETHHNWYQCSEISLESLSSKYRQKFTEEAGIFSGCYVIGDGNPAGIGLYLVVDEKEQFREDNFLMLQDTFTKQKQMGGNQSRNSKS</sequence>
<evidence type="ECO:0000256" key="1">
    <source>
        <dbReference type="ARBA" id="ARBA00009624"/>
    </source>
</evidence>
<reference evidence="2" key="2">
    <citation type="submission" date="2022-01" db="EMBL/GenBank/DDBJ databases">
        <authorList>
            <person name="Yamashiro T."/>
            <person name="Shiraishi A."/>
            <person name="Satake H."/>
            <person name="Nakayama K."/>
        </authorList>
    </citation>
    <scope>NUCLEOTIDE SEQUENCE</scope>
</reference>
<dbReference type="PANTHER" id="PTHR11743">
    <property type="entry name" value="VOLTAGE-DEPENDENT ANION-SELECTIVE CHANNEL"/>
    <property type="match status" value="1"/>
</dbReference>
<gene>
    <name evidence="2" type="ORF">Tco_1007021</name>
</gene>
<name>A0ABQ5FKH2_9ASTR</name>
<comment type="caution">
    <text evidence="2">The sequence shown here is derived from an EMBL/GenBank/DDBJ whole genome shotgun (WGS) entry which is preliminary data.</text>
</comment>
<accession>A0ABQ5FKH2</accession>
<dbReference type="Pfam" id="PF01459">
    <property type="entry name" value="Porin_3"/>
    <property type="match status" value="1"/>
</dbReference>